<dbReference type="GO" id="GO:0004812">
    <property type="term" value="F:aminoacyl-tRNA ligase activity"/>
    <property type="evidence" value="ECO:0007669"/>
    <property type="project" value="UniProtKB-KW"/>
</dbReference>
<dbReference type="KEGG" id="pseb:EOK75_04820"/>
<protein>
    <submittedName>
        <fullName evidence="2">Aspartyl-trna synthetase</fullName>
    </submittedName>
</protein>
<gene>
    <name evidence="2" type="ORF">EOK75_04820</name>
</gene>
<proteinExistence type="predicted"/>
<keyword evidence="2" id="KW-0030">Aminoacyl-tRNA synthetase</keyword>
<evidence type="ECO:0000313" key="2">
    <source>
        <dbReference type="EMBL" id="QCO55156.1"/>
    </source>
</evidence>
<dbReference type="OrthoDB" id="9810773at2"/>
<evidence type="ECO:0000256" key="1">
    <source>
        <dbReference type="SAM" id="SignalP"/>
    </source>
</evidence>
<dbReference type="InterPro" id="IPR010466">
    <property type="entry name" value="DUF1058"/>
</dbReference>
<dbReference type="EMBL" id="CP039964">
    <property type="protein sequence ID" value="QCO55156.1"/>
    <property type="molecule type" value="Genomic_DNA"/>
</dbReference>
<evidence type="ECO:0000313" key="3">
    <source>
        <dbReference type="Proteomes" id="UP000298631"/>
    </source>
</evidence>
<dbReference type="Pfam" id="PF06347">
    <property type="entry name" value="SH3_4"/>
    <property type="match status" value="2"/>
</dbReference>
<dbReference type="AlphaFoldDB" id="A0A4P8EE91"/>
<sequence length="170" mass="18664">MKMRVIARILATALGIALMAPVGIAQEQGRGAVTNLPLPRYVSLKTNEGNARRGPGLTHRIDWVFSRAGMPLRVTAEYENWRRVEDAEGVGGWVHYALISGTRTALITEPLLDLRATPRLDATVVLRAEAGVIARLQECRPDWCRLSIDGTSGWAMKTALWGVDPAESFD</sequence>
<name>A0A4P8EE91_9RHOB</name>
<keyword evidence="3" id="KW-1185">Reference proteome</keyword>
<keyword evidence="2" id="KW-0436">Ligase</keyword>
<dbReference type="Gene3D" id="2.30.30.40">
    <property type="entry name" value="SH3 Domains"/>
    <property type="match status" value="1"/>
</dbReference>
<feature type="signal peptide" evidence="1">
    <location>
        <begin position="1"/>
        <end position="25"/>
    </location>
</feature>
<reference evidence="2 3" key="1">
    <citation type="submission" date="2019-05" db="EMBL/GenBank/DDBJ databases">
        <title>Pseudorhodobacter turbinis sp. nov., isolated from the gut of the Korean turban shell.</title>
        <authorList>
            <person name="Jeong Y.-S."/>
            <person name="Kang W.-R."/>
            <person name="Bae J.-W."/>
        </authorList>
    </citation>
    <scope>NUCLEOTIDE SEQUENCE [LARGE SCALE GENOMIC DNA]</scope>
    <source>
        <strain evidence="2 3">S12M18</strain>
    </source>
</reference>
<dbReference type="Proteomes" id="UP000298631">
    <property type="component" value="Chromosome"/>
</dbReference>
<organism evidence="2 3">
    <name type="scientific">Pseudorhodobacter turbinis</name>
    <dbReference type="NCBI Taxonomy" id="2500533"/>
    <lineage>
        <taxon>Bacteria</taxon>
        <taxon>Pseudomonadati</taxon>
        <taxon>Pseudomonadota</taxon>
        <taxon>Alphaproteobacteria</taxon>
        <taxon>Rhodobacterales</taxon>
        <taxon>Paracoccaceae</taxon>
        <taxon>Pseudorhodobacter</taxon>
    </lineage>
</organism>
<feature type="chain" id="PRO_5020325650" evidence="1">
    <location>
        <begin position="26"/>
        <end position="170"/>
    </location>
</feature>
<accession>A0A4P8EE91</accession>
<keyword evidence="1" id="KW-0732">Signal</keyword>